<evidence type="ECO:0000256" key="5">
    <source>
        <dbReference type="ARBA" id="ARBA00022723"/>
    </source>
</evidence>
<name>A0A8C1AAT3_CYPCA</name>
<dbReference type="InterPro" id="IPR019787">
    <property type="entry name" value="Znf_PHD-finger"/>
</dbReference>
<keyword evidence="7 15" id="KW-0863">Zinc-finger</keyword>
<dbReference type="InterPro" id="IPR047978">
    <property type="entry name" value="KDM5B_PHD1"/>
</dbReference>
<dbReference type="Pfam" id="PF21323">
    <property type="entry name" value="KDM5_C-hel"/>
    <property type="match status" value="1"/>
</dbReference>
<dbReference type="GO" id="GO:0006355">
    <property type="term" value="P:regulation of DNA-templated transcription"/>
    <property type="evidence" value="ECO:0007669"/>
    <property type="project" value="TreeGrafter"/>
</dbReference>
<feature type="region of interest" description="Disordered" evidence="16">
    <location>
        <begin position="1293"/>
        <end position="1369"/>
    </location>
</feature>
<dbReference type="SUPFAM" id="SSF46774">
    <property type="entry name" value="ARID-like"/>
    <property type="match status" value="1"/>
</dbReference>
<comment type="cofactor">
    <cofactor evidence="1">
        <name>Fe(2+)</name>
        <dbReference type="ChEBI" id="CHEBI:29033"/>
    </cofactor>
</comment>
<dbReference type="InterPro" id="IPR047979">
    <property type="entry name" value="KDM5B_PHD3"/>
</dbReference>
<dbReference type="Pfam" id="PF08429">
    <property type="entry name" value="PLU-1"/>
    <property type="match status" value="1"/>
</dbReference>
<accession>A0A8C1AAT3</accession>
<dbReference type="EC" id="1.14.11.67" evidence="4"/>
<keyword evidence="8" id="KW-0862">Zinc</keyword>
<proteinExistence type="inferred from homology"/>
<dbReference type="InterPro" id="IPR004198">
    <property type="entry name" value="Znf_C5HC2"/>
</dbReference>
<evidence type="ECO:0000256" key="2">
    <source>
        <dbReference type="ARBA" id="ARBA00004123"/>
    </source>
</evidence>
<dbReference type="PROSITE" id="PS01359">
    <property type="entry name" value="ZF_PHD_1"/>
    <property type="match status" value="2"/>
</dbReference>
<evidence type="ECO:0000256" key="13">
    <source>
        <dbReference type="ARBA" id="ARBA00023242"/>
    </source>
</evidence>
<keyword evidence="12" id="KW-0408">Iron</keyword>
<dbReference type="SMART" id="SM01014">
    <property type="entry name" value="ARID"/>
    <property type="match status" value="1"/>
</dbReference>
<dbReference type="GO" id="GO:0034647">
    <property type="term" value="F:histone H3K4me/H3K4me2/H3K4me3 demethylase activity"/>
    <property type="evidence" value="ECO:0007669"/>
    <property type="project" value="UniProtKB-EC"/>
</dbReference>
<evidence type="ECO:0000256" key="1">
    <source>
        <dbReference type="ARBA" id="ARBA00001954"/>
    </source>
</evidence>
<feature type="domain" description="JmjN" evidence="19">
    <location>
        <begin position="28"/>
        <end position="69"/>
    </location>
</feature>
<dbReference type="SUPFAM" id="SSF51197">
    <property type="entry name" value="Clavaminate synthase-like"/>
    <property type="match status" value="1"/>
</dbReference>
<dbReference type="Pfam" id="PF02375">
    <property type="entry name" value="JmjN"/>
    <property type="match status" value="1"/>
</dbReference>
<dbReference type="PROSITE" id="PS51184">
    <property type="entry name" value="JMJC"/>
    <property type="match status" value="1"/>
</dbReference>
<dbReference type="InterPro" id="IPR003347">
    <property type="entry name" value="JmjC_dom"/>
</dbReference>
<dbReference type="CDD" id="cd15603">
    <property type="entry name" value="PHD1_KDM5B"/>
    <property type="match status" value="1"/>
</dbReference>
<dbReference type="SMART" id="SM00249">
    <property type="entry name" value="PHD"/>
    <property type="match status" value="3"/>
</dbReference>
<evidence type="ECO:0000259" key="18">
    <source>
        <dbReference type="PROSITE" id="PS51011"/>
    </source>
</evidence>
<keyword evidence="13" id="KW-0539">Nucleus</keyword>
<feature type="domain" description="PHD-type" evidence="17">
    <location>
        <begin position="1118"/>
        <end position="1166"/>
    </location>
</feature>
<dbReference type="Pfam" id="PF02928">
    <property type="entry name" value="zf-C5HC2"/>
    <property type="match status" value="1"/>
</dbReference>
<dbReference type="PANTHER" id="PTHR10694">
    <property type="entry name" value="LYSINE-SPECIFIC DEMETHYLASE"/>
    <property type="match status" value="1"/>
</dbReference>
<evidence type="ECO:0000256" key="16">
    <source>
        <dbReference type="SAM" id="MobiDB-lite"/>
    </source>
</evidence>
<evidence type="ECO:0000256" key="12">
    <source>
        <dbReference type="ARBA" id="ARBA00023004"/>
    </source>
</evidence>
<dbReference type="InterPro" id="IPR019786">
    <property type="entry name" value="Zinc_finger_PHD-type_CS"/>
</dbReference>
<dbReference type="GO" id="GO:0005654">
    <property type="term" value="C:nucleoplasm"/>
    <property type="evidence" value="ECO:0007669"/>
    <property type="project" value="UniProtKB-ARBA"/>
</dbReference>
<dbReference type="InterPro" id="IPR001606">
    <property type="entry name" value="ARID_dom"/>
</dbReference>
<comment type="catalytic activity">
    <reaction evidence="14">
        <text>N(6),N(6),N(6)-trimethyl-L-lysyl(4)-[histone H3] + 3 2-oxoglutarate + 3 O2 = L-lysyl(4)-[histone H3] + 3 formaldehyde + 3 succinate + 3 CO2</text>
        <dbReference type="Rhea" id="RHEA:60208"/>
        <dbReference type="Rhea" id="RHEA-COMP:15537"/>
        <dbReference type="Rhea" id="RHEA-COMP:15547"/>
        <dbReference type="ChEBI" id="CHEBI:15379"/>
        <dbReference type="ChEBI" id="CHEBI:16526"/>
        <dbReference type="ChEBI" id="CHEBI:16810"/>
        <dbReference type="ChEBI" id="CHEBI:16842"/>
        <dbReference type="ChEBI" id="CHEBI:29969"/>
        <dbReference type="ChEBI" id="CHEBI:30031"/>
        <dbReference type="ChEBI" id="CHEBI:61961"/>
        <dbReference type="EC" id="1.14.11.67"/>
    </reaction>
</comment>
<dbReference type="FunFam" id="3.30.40.10:FF:000023">
    <property type="entry name" value="Lysine (K)-specific demethylase 5A"/>
    <property type="match status" value="1"/>
</dbReference>
<dbReference type="PROSITE" id="PS50016">
    <property type="entry name" value="ZF_PHD_2"/>
    <property type="match status" value="3"/>
</dbReference>
<reference evidence="21" key="2">
    <citation type="submission" date="2025-09" db="UniProtKB">
        <authorList>
            <consortium name="Ensembl"/>
        </authorList>
    </citation>
    <scope>IDENTIFICATION</scope>
</reference>
<dbReference type="GeneTree" id="ENSGT00940000157076"/>
<dbReference type="Pfam" id="PF00628">
    <property type="entry name" value="PHD"/>
    <property type="match status" value="2"/>
</dbReference>
<dbReference type="InterPro" id="IPR001965">
    <property type="entry name" value="Znf_PHD"/>
</dbReference>
<dbReference type="PROSITE" id="PS51011">
    <property type="entry name" value="ARID"/>
    <property type="match status" value="1"/>
</dbReference>
<sequence length="1426" mass="161936">LKRFTTTPPPPRKMTQRGPAEFTPPPECPVFEPSWEEFADPFAFINKIRPIAEKTGICKVRPPPDWQPPFACDVDRLHFTPRIQRLNELELVAEEGGFDLVCRERRWTKIAMTMGFAPGKAVGSHLRAHYERVLYPYHLFHSGTNLLCLQKASVDDVNDKDKEYKPHDLLQRQNIHVQPCDMSAPARRAKRMKTEVNVNTLTHTPLKWAKKLYVKQEPVEIKEINPEPEKCKSRYKKNIPPPPVDLYVCLVCGKGNDEDRLLLCDGCDDSYHTFCLIPPLSDVPKGDWRCPKCLAQECSKPQEAFGFEQACRDYSLKSFGEMADSFKSDYFNMPVHMVPTELVEKEFWRLVGTIEEDVTVEYGADIASKEFGSGFPIKGGKFKVAPHDEKYLQCGWNLNNMAMMTPSVLTHITADICGMTLPWLYVGMCFSSFCWHIEDHWSYSINYLHWGEPKTWYGAPGFAAEQLEAVMKKLAPELFESQPDLLHQLVTIMNPNTLMAHGVPIYRTNQCAGEFVITFPRSYHSGFNQGFNFAEAVNFCTVDWMPLGRQCVDHYRLLHRYCVFSHDEMVCNMAMKADSLDVVLASAVQKDMRVMIKEERELRDKVRKMGVVQCELFEYDLLADDERQCVKCRTTCYLSALTCPCRPGVQVCLHHAHDLCSCPVSNYTLNYRFTLDDLYPMMNAVQQRAESYDEWAARVTEVMEAKLDKKRNVTVFRALLGESDEKSFPENDLLRQLRLVTQDAEKCSSVAQRLLNGKRQTRYRTGGGNSPNQLTVEEMRSFVRQLYNLPCSLTQAPLLKDLLNSIEDFQQHSEKLLSDEVSADSVSEIESLLEEGSQFDVFLPELPLLRERLEQTRWLTGVQQAEDPVSNPCGLSLDSMRRLIDRGVGLTPHPSTERTMARLQELLTISEEMEEKAQALLKARPPESLETLSSMLTQIDGVPAYLPNCLLLQDTVNRAKEWLQEAEDLQVGGQTLVLSSVSDMVLRAHAIPVRLEPLDQLEVLVSEVQAWKESAAKTFLIKNSPFTLFEVLCPRWEVGSSLKKKMRKVKGECVSSGKKKLVKLDSMSDVERALSDSKDSASAMFTLAEVRLKEQESLCSLRAANESKLLPTADCAALRVCVCQKPPMGAMLQCELCRDAFHSVCVRGPSDPLDPEAWLCPLCLRSTKPSLDKIQTLLSSLQRIRVRLPEGDALRYMIERAGSWQRRAREVIDSYDHSLTSQDCRRASPTLSHRTTGAALYPSPGSVSFMHTQNCIYVPGLSSELEELMVEGLLLQVSLPEAQQLYRLLLSGPPTTNTSHTEHRDAITSAEKKAKRRMNREETEIRDRGIKPKSKKQRMGTEKRRERKEASVSASDVSQSEDSEEDMTQCPAKNCLQPEGEEVYWVQCDCCNRWFHMICVGVSAELAAKEDYMCVTCSTTNAGRRK</sequence>
<dbReference type="FunFam" id="3.30.40.10:FF:000709">
    <property type="entry name" value="Lysine-specific demethylase 5B-B"/>
    <property type="match status" value="1"/>
</dbReference>
<keyword evidence="11" id="KW-0560">Oxidoreductase</keyword>
<evidence type="ECO:0000259" key="17">
    <source>
        <dbReference type="PROSITE" id="PS50016"/>
    </source>
</evidence>
<evidence type="ECO:0000256" key="10">
    <source>
        <dbReference type="ARBA" id="ARBA00022964"/>
    </source>
</evidence>
<evidence type="ECO:0000256" key="14">
    <source>
        <dbReference type="ARBA" id="ARBA00048734"/>
    </source>
</evidence>
<comment type="similarity">
    <text evidence="3">Belongs to the JARID1 histone demethylase family.</text>
</comment>
<feature type="domain" description="PHD-type" evidence="17">
    <location>
        <begin position="246"/>
        <end position="296"/>
    </location>
</feature>
<evidence type="ECO:0000256" key="11">
    <source>
        <dbReference type="ARBA" id="ARBA00023002"/>
    </source>
</evidence>
<dbReference type="GO" id="GO:0003677">
    <property type="term" value="F:DNA binding"/>
    <property type="evidence" value="ECO:0007669"/>
    <property type="project" value="InterPro"/>
</dbReference>
<dbReference type="InterPro" id="IPR003349">
    <property type="entry name" value="JmjN"/>
</dbReference>
<evidence type="ECO:0000256" key="15">
    <source>
        <dbReference type="PROSITE-ProRule" id="PRU00146"/>
    </source>
</evidence>
<organism evidence="21 22">
    <name type="scientific">Cyprinus carpio carpio</name>
    <dbReference type="NCBI Taxonomy" id="630221"/>
    <lineage>
        <taxon>Eukaryota</taxon>
        <taxon>Metazoa</taxon>
        <taxon>Chordata</taxon>
        <taxon>Craniata</taxon>
        <taxon>Vertebrata</taxon>
        <taxon>Euteleostomi</taxon>
        <taxon>Actinopterygii</taxon>
        <taxon>Neopterygii</taxon>
        <taxon>Teleostei</taxon>
        <taxon>Ostariophysi</taxon>
        <taxon>Cypriniformes</taxon>
        <taxon>Cyprinidae</taxon>
        <taxon>Cyprininae</taxon>
        <taxon>Cyprinus</taxon>
    </lineage>
</organism>
<dbReference type="CDD" id="cd15687">
    <property type="entry name" value="PHD3_KDM5B"/>
    <property type="match status" value="1"/>
</dbReference>
<dbReference type="SMART" id="SM00558">
    <property type="entry name" value="JmjC"/>
    <property type="match status" value="1"/>
</dbReference>
<keyword evidence="10" id="KW-0223">Dioxygenase</keyword>
<evidence type="ECO:0000313" key="21">
    <source>
        <dbReference type="Ensembl" id="ENSCCRP00000015311.2"/>
    </source>
</evidence>
<evidence type="ECO:0000256" key="3">
    <source>
        <dbReference type="ARBA" id="ARBA00006801"/>
    </source>
</evidence>
<evidence type="ECO:0000256" key="4">
    <source>
        <dbReference type="ARBA" id="ARBA00012902"/>
    </source>
</evidence>
<dbReference type="InterPro" id="IPR036431">
    <property type="entry name" value="ARID_dom_sf"/>
</dbReference>
<keyword evidence="5" id="KW-0479">Metal-binding</keyword>
<dbReference type="InterPro" id="IPR013083">
    <property type="entry name" value="Znf_RING/FYVE/PHD"/>
</dbReference>
<dbReference type="Pfam" id="PF02373">
    <property type="entry name" value="JmjC"/>
    <property type="match status" value="1"/>
</dbReference>
<dbReference type="GO" id="GO:0000785">
    <property type="term" value="C:chromatin"/>
    <property type="evidence" value="ECO:0007669"/>
    <property type="project" value="TreeGrafter"/>
</dbReference>
<dbReference type="Gene3D" id="1.10.150.60">
    <property type="entry name" value="ARID DNA-binding domain"/>
    <property type="match status" value="1"/>
</dbReference>
<feature type="domain" description="PHD-type" evidence="17">
    <location>
        <begin position="1367"/>
        <end position="1420"/>
    </location>
</feature>
<dbReference type="FunFam" id="2.60.120.650:FF:000001">
    <property type="entry name" value="Putative lysine-specific demethylase 5b"/>
    <property type="match status" value="1"/>
</dbReference>
<feature type="domain" description="ARID" evidence="18">
    <location>
        <begin position="38"/>
        <end position="142"/>
    </location>
</feature>
<feature type="compositionally biased region" description="Basic and acidic residues" evidence="16">
    <location>
        <begin position="1319"/>
        <end position="1330"/>
    </location>
</feature>
<feature type="compositionally biased region" description="Basic and acidic residues" evidence="16">
    <location>
        <begin position="1300"/>
        <end position="1312"/>
    </location>
</feature>
<dbReference type="PROSITE" id="PS51183">
    <property type="entry name" value="JMJN"/>
    <property type="match status" value="1"/>
</dbReference>
<feature type="domain" description="JmjC" evidence="20">
    <location>
        <begin position="390"/>
        <end position="556"/>
    </location>
</feature>
<evidence type="ECO:0000256" key="6">
    <source>
        <dbReference type="ARBA" id="ARBA00022737"/>
    </source>
</evidence>
<dbReference type="Pfam" id="PF01388">
    <property type="entry name" value="ARID"/>
    <property type="match status" value="1"/>
</dbReference>
<feature type="compositionally biased region" description="Basic and acidic residues" evidence="16">
    <location>
        <begin position="1339"/>
        <end position="1350"/>
    </location>
</feature>
<dbReference type="InterPro" id="IPR048615">
    <property type="entry name" value="KDM5_C-hel"/>
</dbReference>
<feature type="region of interest" description="Disordered" evidence="16">
    <location>
        <begin position="1"/>
        <end position="26"/>
    </location>
</feature>
<dbReference type="Ensembl" id="ENSCCRT00000016726.2">
    <property type="protein sequence ID" value="ENSCCRP00000015311.2"/>
    <property type="gene ID" value="ENSCCRG00000001690.2"/>
</dbReference>
<evidence type="ECO:0000259" key="20">
    <source>
        <dbReference type="PROSITE" id="PS51184"/>
    </source>
</evidence>
<dbReference type="SUPFAM" id="SSF57903">
    <property type="entry name" value="FYVE/PHD zinc finger"/>
    <property type="match status" value="3"/>
</dbReference>
<dbReference type="InterPro" id="IPR011011">
    <property type="entry name" value="Znf_FYVE_PHD"/>
</dbReference>
<keyword evidence="9" id="KW-0156">Chromatin regulator</keyword>
<comment type="subcellular location">
    <subcellularLocation>
        <location evidence="2">Nucleus</location>
    </subcellularLocation>
</comment>
<dbReference type="CDD" id="cd15607">
    <property type="entry name" value="PHD2_KDM5B"/>
    <property type="match status" value="1"/>
</dbReference>
<keyword evidence="22" id="KW-1185">Reference proteome</keyword>
<dbReference type="InterPro" id="IPR013637">
    <property type="entry name" value="Lys_sp_deMease-like_dom"/>
</dbReference>
<dbReference type="SMART" id="SM00545">
    <property type="entry name" value="JmjN"/>
    <property type="match status" value="1"/>
</dbReference>
<dbReference type="Gene3D" id="2.60.120.650">
    <property type="entry name" value="Cupin"/>
    <property type="match status" value="2"/>
</dbReference>
<evidence type="ECO:0000256" key="7">
    <source>
        <dbReference type="ARBA" id="ARBA00022771"/>
    </source>
</evidence>
<dbReference type="Proteomes" id="UP001108240">
    <property type="component" value="Unplaced"/>
</dbReference>
<protein>
    <recommendedName>
        <fullName evidence="4">[histone H3]-trimethyl-L-lysine(4) demethylase</fullName>
        <ecNumber evidence="4">1.14.11.67</ecNumber>
    </recommendedName>
</protein>
<dbReference type="GO" id="GO:0008270">
    <property type="term" value="F:zinc ion binding"/>
    <property type="evidence" value="ECO:0007669"/>
    <property type="project" value="UniProtKB-KW"/>
</dbReference>
<evidence type="ECO:0000256" key="9">
    <source>
        <dbReference type="ARBA" id="ARBA00022853"/>
    </source>
</evidence>
<dbReference type="PANTHER" id="PTHR10694:SF3">
    <property type="entry name" value="LYSINE-SPECIFIC DEMETHYLASE 5B"/>
    <property type="match status" value="1"/>
</dbReference>
<evidence type="ECO:0000313" key="22">
    <source>
        <dbReference type="Proteomes" id="UP001108240"/>
    </source>
</evidence>
<dbReference type="Gene3D" id="3.30.40.10">
    <property type="entry name" value="Zinc/RING finger domain, C3HC4 (zinc finger)"/>
    <property type="match status" value="2"/>
</dbReference>
<keyword evidence="6" id="KW-0677">Repeat</keyword>
<evidence type="ECO:0000256" key="8">
    <source>
        <dbReference type="ARBA" id="ARBA00022833"/>
    </source>
</evidence>
<reference evidence="21" key="1">
    <citation type="submission" date="2025-08" db="UniProtKB">
        <authorList>
            <consortium name="Ensembl"/>
        </authorList>
    </citation>
    <scope>IDENTIFICATION</scope>
</reference>
<evidence type="ECO:0000259" key="19">
    <source>
        <dbReference type="PROSITE" id="PS51183"/>
    </source>
</evidence>
<dbReference type="SMART" id="SM00501">
    <property type="entry name" value="BRIGHT"/>
    <property type="match status" value="1"/>
</dbReference>